<feature type="domain" description="Fe/B12 periplasmic-binding" evidence="2">
    <location>
        <begin position="2"/>
        <end position="257"/>
    </location>
</feature>
<dbReference type="PANTHER" id="PTHR30535">
    <property type="entry name" value="VITAMIN B12-BINDING PROTEIN"/>
    <property type="match status" value="1"/>
</dbReference>
<sequence>MRLISICPSNTELVAYLGLTDQLVGIDDFSDWPESTQNLPKLGPDLSIDMDALQQLQPDLVLASLSVPGMEKNITALQQRNIPHILFNGNSLEEIIEDLLILGQACHVDELAREIATEYRNFITTMHEIAATIKQKPSYYWEWWPNPIFTPGHINWLTEISELAGGINTFSDVNLASVMTDAQDVRQRNPDMIFLSWVGVPYERINTAVVLKRVGWSDITAVQNNAIYKMEEWLYCRPSPRLLEGALKLAKQVHPEAYKHVVLPSFIIKQQ</sequence>
<dbReference type="AlphaFoldDB" id="A0A2U3ANV8"/>
<comment type="similarity">
    <text evidence="1">Belongs to the bacterial solute-binding protein 8 family.</text>
</comment>
<evidence type="ECO:0000313" key="3">
    <source>
        <dbReference type="EMBL" id="PWI26233.1"/>
    </source>
</evidence>
<evidence type="ECO:0000256" key="1">
    <source>
        <dbReference type="ARBA" id="ARBA00008814"/>
    </source>
</evidence>
<evidence type="ECO:0000313" key="4">
    <source>
        <dbReference type="Proteomes" id="UP000245938"/>
    </source>
</evidence>
<dbReference type="InterPro" id="IPR002491">
    <property type="entry name" value="ABC_transptr_periplasmic_BD"/>
</dbReference>
<name>A0A2U3ANV8_9BACL</name>
<accession>A0A2U3ANV8</accession>
<dbReference type="Pfam" id="PF01497">
    <property type="entry name" value="Peripla_BP_2"/>
    <property type="match status" value="1"/>
</dbReference>
<dbReference type="PROSITE" id="PS50983">
    <property type="entry name" value="FE_B12_PBP"/>
    <property type="match status" value="1"/>
</dbReference>
<dbReference type="RefSeq" id="WP_109305256.1">
    <property type="nucleotide sequence ID" value="NZ_BJUF01000016.1"/>
</dbReference>
<comment type="caution">
    <text evidence="3">The sequence shown here is derived from an EMBL/GenBank/DDBJ whole genome shotgun (WGS) entry which is preliminary data.</text>
</comment>
<dbReference type="Gene3D" id="3.40.50.1980">
    <property type="entry name" value="Nitrogenase molybdenum iron protein domain"/>
    <property type="match status" value="2"/>
</dbReference>
<dbReference type="InterPro" id="IPR050902">
    <property type="entry name" value="ABC_Transporter_SBP"/>
</dbReference>
<dbReference type="Proteomes" id="UP000245938">
    <property type="component" value="Unassembled WGS sequence"/>
</dbReference>
<dbReference type="CDD" id="cd01144">
    <property type="entry name" value="BtuF"/>
    <property type="match status" value="1"/>
</dbReference>
<dbReference type="EMBL" id="QFVR01000004">
    <property type="protein sequence ID" value="PWI26233.1"/>
    <property type="molecule type" value="Genomic_DNA"/>
</dbReference>
<keyword evidence="4" id="KW-1185">Reference proteome</keyword>
<reference evidence="3 4" key="1">
    <citation type="submission" date="2018-05" db="EMBL/GenBank/DDBJ databases">
        <title>Kurthia sibirica genome sequence.</title>
        <authorList>
            <person name="Maclea K.S."/>
            <person name="Goen A.E."/>
        </authorList>
    </citation>
    <scope>NUCLEOTIDE SEQUENCE [LARGE SCALE GENOMIC DNA]</scope>
    <source>
        <strain evidence="3 4">ATCC 49154</strain>
    </source>
</reference>
<gene>
    <name evidence="3" type="ORF">DEX24_04720</name>
</gene>
<dbReference type="SUPFAM" id="SSF53807">
    <property type="entry name" value="Helical backbone' metal receptor"/>
    <property type="match status" value="1"/>
</dbReference>
<proteinExistence type="inferred from homology"/>
<dbReference type="PANTHER" id="PTHR30535:SF34">
    <property type="entry name" value="MOLYBDATE-BINDING PROTEIN MOLA"/>
    <property type="match status" value="1"/>
</dbReference>
<evidence type="ECO:0000259" key="2">
    <source>
        <dbReference type="PROSITE" id="PS50983"/>
    </source>
</evidence>
<dbReference type="OrthoDB" id="9787772at2"/>
<organism evidence="3 4">
    <name type="scientific">Kurthia sibirica</name>
    <dbReference type="NCBI Taxonomy" id="202750"/>
    <lineage>
        <taxon>Bacteria</taxon>
        <taxon>Bacillati</taxon>
        <taxon>Bacillota</taxon>
        <taxon>Bacilli</taxon>
        <taxon>Bacillales</taxon>
        <taxon>Caryophanaceae</taxon>
        <taxon>Kurthia</taxon>
    </lineage>
</organism>
<protein>
    <submittedName>
        <fullName evidence="3">Cobalamin-binding protein</fullName>
    </submittedName>
</protein>